<organism evidence="2 3">
    <name type="scientific">Panagrolaimus superbus</name>
    <dbReference type="NCBI Taxonomy" id="310955"/>
    <lineage>
        <taxon>Eukaryota</taxon>
        <taxon>Metazoa</taxon>
        <taxon>Ecdysozoa</taxon>
        <taxon>Nematoda</taxon>
        <taxon>Chromadorea</taxon>
        <taxon>Rhabditida</taxon>
        <taxon>Tylenchina</taxon>
        <taxon>Panagrolaimomorpha</taxon>
        <taxon>Panagrolaimoidea</taxon>
        <taxon>Panagrolaimidae</taxon>
        <taxon>Panagrolaimus</taxon>
    </lineage>
</organism>
<feature type="region of interest" description="Disordered" evidence="1">
    <location>
        <begin position="1"/>
        <end position="88"/>
    </location>
</feature>
<dbReference type="AlphaFoldDB" id="A0A914YL35"/>
<proteinExistence type="predicted"/>
<evidence type="ECO:0000256" key="1">
    <source>
        <dbReference type="SAM" id="MobiDB-lite"/>
    </source>
</evidence>
<feature type="compositionally biased region" description="Acidic residues" evidence="1">
    <location>
        <begin position="29"/>
        <end position="38"/>
    </location>
</feature>
<dbReference type="WBParaSite" id="PSU_v2.g20062.t1">
    <property type="protein sequence ID" value="PSU_v2.g20062.t1"/>
    <property type="gene ID" value="PSU_v2.g20062"/>
</dbReference>
<protein>
    <submittedName>
        <fullName evidence="3">Uncharacterized protein</fullName>
    </submittedName>
</protein>
<feature type="compositionally biased region" description="Basic and acidic residues" evidence="1">
    <location>
        <begin position="48"/>
        <end position="63"/>
    </location>
</feature>
<feature type="compositionally biased region" description="Acidic residues" evidence="1">
    <location>
        <begin position="1"/>
        <end position="10"/>
    </location>
</feature>
<evidence type="ECO:0000313" key="3">
    <source>
        <dbReference type="WBParaSite" id="PSU_v2.g20062.t1"/>
    </source>
</evidence>
<evidence type="ECO:0000313" key="2">
    <source>
        <dbReference type="Proteomes" id="UP000887577"/>
    </source>
</evidence>
<name>A0A914YL35_9BILA</name>
<feature type="compositionally biased region" description="Polar residues" evidence="1">
    <location>
        <begin position="13"/>
        <end position="27"/>
    </location>
</feature>
<keyword evidence="2" id="KW-1185">Reference proteome</keyword>
<dbReference type="Proteomes" id="UP000887577">
    <property type="component" value="Unplaced"/>
</dbReference>
<feature type="compositionally biased region" description="Acidic residues" evidence="1">
    <location>
        <begin position="72"/>
        <end position="82"/>
    </location>
</feature>
<accession>A0A914YL35</accession>
<reference evidence="3" key="1">
    <citation type="submission" date="2022-11" db="UniProtKB">
        <authorList>
            <consortium name="WormBaseParasite"/>
        </authorList>
    </citation>
    <scope>IDENTIFICATION</scope>
</reference>
<sequence length="121" mass="13835">MPSKDDDDDGFTTAATIIPHNSISKNLTSEEEEEENCEVQEYSIKTRMFSEKNDDNNIRDLKEQSPMPPDEKEMDEEEENGEEQIVKTTKSKLDWEALIAAAEEDFDLLETPMDSAVKTLM</sequence>